<dbReference type="SUPFAM" id="SSF52540">
    <property type="entry name" value="P-loop containing nucleoside triphosphate hydrolases"/>
    <property type="match status" value="1"/>
</dbReference>
<dbReference type="InterPro" id="IPR047187">
    <property type="entry name" value="SF1_C_Upf1"/>
</dbReference>
<gene>
    <name evidence="6" type="ORF">RZN05_07540</name>
</gene>
<evidence type="ECO:0000259" key="1">
    <source>
        <dbReference type="Pfam" id="PF04326"/>
    </source>
</evidence>
<dbReference type="PANTHER" id="PTHR10887:SF530">
    <property type="entry name" value="SUPERFAMILY I DNA HELICASES"/>
    <property type="match status" value="1"/>
</dbReference>
<dbReference type="Pfam" id="PF13086">
    <property type="entry name" value="AAA_11"/>
    <property type="match status" value="2"/>
</dbReference>
<name>A0ABU3Y610_9SPHN</name>
<dbReference type="InterPro" id="IPR021754">
    <property type="entry name" value="DUF3320"/>
</dbReference>
<feature type="domain" description="DUF3320" evidence="2">
    <location>
        <begin position="1697"/>
        <end position="1744"/>
    </location>
</feature>
<dbReference type="Gene3D" id="3.40.960.10">
    <property type="entry name" value="VSR Endonuclease"/>
    <property type="match status" value="1"/>
</dbReference>
<dbReference type="PANTHER" id="PTHR10887">
    <property type="entry name" value="DNA2/NAM7 HELICASE FAMILY"/>
    <property type="match status" value="1"/>
</dbReference>
<dbReference type="InterPro" id="IPR011335">
    <property type="entry name" value="Restrct_endonuc-II-like"/>
</dbReference>
<reference evidence="6 7" key="1">
    <citation type="submission" date="2023-10" db="EMBL/GenBank/DDBJ databases">
        <title>Sphingomonas sp. HF-S4 16S ribosomal RNA gene Genome sequencing and assembly.</title>
        <authorList>
            <person name="Lee H."/>
        </authorList>
    </citation>
    <scope>NUCLEOTIDE SEQUENCE [LARGE SCALE GENOMIC DNA]</scope>
    <source>
        <strain evidence="6 7">HF-S4</strain>
    </source>
</reference>
<dbReference type="InterPro" id="IPR027417">
    <property type="entry name" value="P-loop_NTPase"/>
</dbReference>
<dbReference type="Pfam" id="PF13195">
    <property type="entry name" value="DUF4011"/>
    <property type="match status" value="1"/>
</dbReference>
<dbReference type="InterPro" id="IPR045055">
    <property type="entry name" value="DNA2/NAM7-like"/>
</dbReference>
<dbReference type="CDD" id="cd18808">
    <property type="entry name" value="SF1_C_Upf1"/>
    <property type="match status" value="1"/>
</dbReference>
<dbReference type="Pfam" id="PF18741">
    <property type="entry name" value="MTES_1575"/>
    <property type="match status" value="1"/>
</dbReference>
<dbReference type="EMBL" id="JAWJEJ010000001">
    <property type="protein sequence ID" value="MDV3456830.1"/>
    <property type="molecule type" value="Genomic_DNA"/>
</dbReference>
<dbReference type="Proteomes" id="UP001273531">
    <property type="component" value="Unassembled WGS sequence"/>
</dbReference>
<dbReference type="InterPro" id="IPR025103">
    <property type="entry name" value="DUF4011"/>
</dbReference>
<dbReference type="InterPro" id="IPR041679">
    <property type="entry name" value="DNA2/NAM7-like_C"/>
</dbReference>
<dbReference type="SUPFAM" id="SSF52980">
    <property type="entry name" value="Restriction endonuclease-like"/>
    <property type="match status" value="1"/>
</dbReference>
<dbReference type="RefSeq" id="WP_317225998.1">
    <property type="nucleotide sequence ID" value="NZ_JAWJEJ010000001.1"/>
</dbReference>
<sequence>MATNLNDEQTGEIPSVFQSNLPLREKLDRARTELLDLSARNRLLNMPRSSKSVRALEVIDEVSAEVFRLLVRENRPFTFVAGKSAGDEQAADGEQEEVDEIVDLAQPEDDEVDERGVLARHSDTRLQTRLTPKGLQKRLLDLFFDARTLEEEQGVNILYLTLGALKWIDPQNAANIRYAPLVLVPVSLERGNAGEKFKLRARQEDYASNLSLEAFLEKVHGIRLPGFEASDAFDITSYFDEVAEAISAKPGWEVISDNIVLGFFSFAKFLMYRDLDPDVWPEGRRIVDRDLIRGLISDGFEGSDAMIPEDSNIDPFIPPSEMLHIVDSDSSQALAVHEVRRGRNLVIQGPPGTGKSQTIANVIASAVADGKTVLFVAEKMAALEVVKRRLDATGVGDACLELHSNKANKRALLEELRRTWELGAPRGQAPGTLNARLTEARDRLNAHVQRMHAAHGTSGLTPFQVVGQLSRLRLDGEKPSDLELEGAADWTADDFAERHSLLADLAERVVTLGRPDEHPWLGVGLSSILPTDVERLMVRLSDLVARIGVYDAAQGDLAAKVETDKPRTLAGLSSLTNLGARIVAAPAIAAEALSAAVWEADAARIDDLLTVGARHAGLKLELESAVYDAAWAADLDETINALSLLPGSWSLEAFDRMAASAADLPRLIADSAALARALGRDAPITLADAGRLARVGERVAAAPDASPEAFAADLWDNGVERAADLAQAVALLERSRVEIDGRLSDAAWSLDLGEARAVLASHGSGLFRFLSGEWRRCNRLVRSVLTRSDIPLGDVLSLLDSLAAGRKAMRAIETDEEFGRSAFGVDWRGERSASAPLLALVEWMRSLRGLGAEPRLIAAKRPEKPEVANRAARVAEFEAGLSAIVSRLWDDLADIRGLAFGDADDARRANLAAVLAFADRIATARRVSASLLKAEPGEIEARIRVLQTVVAGQRAAASIEEGETAGRSAFGERWSGQASDWTFLREVADWIRRNGDIRLLVGRIEDRGEPLRRARQLDEERATLSSNLSALFDLLQLDRQLALGSADPEATEISALQAKLTLWAASNEKLFQWVAYRDRTGRAAALGCGEVVRRLADGRLAPDAVIGAYEMAYYEAVYADQVQSDPELGTFDGTLHGRLAREFADMDRQRIAAASYEVVKAHHQAVPPRDGGSVGPLGVLRAEIARRRGHMPIRKLMERAAPAVQALKPVFMMSPLSVAQFLAPGIFDFDLLVMDEASQIQPVDALGAVARAKQVVVVGDPKQLPPTAFFSKMTGAANDEDDDAGSRVADIESVLGLFTARGLPTRMLRWHYRSKHQSLIAVSNRQFYENKLFIVPSPYTAEAGMGLRFHQIPQGIWDAGGTRTNAVEAKMVAQAIVAHAREHPNLSLGVATFSTSQRRAVLDQLEVLRRSLPPEVENFFQSHPSEPFFVKNLENVQGDERDVIFISVGYGPTVPGGRVPMRFGPLGTEGGERRLNVLISRAKQRCEVFSSMTDEDIEPDFAQTRKGVFAFRLFMHFARTGQMTMAESTGRDHDSVFEEQVAKALQARGYQVSRQVGLAGFFIDLAVADTERPGRYLLGIECDGASYHGARSARDRDRLRQSVLESHGWNIHRIWSTDWFQRPNEQLDLVIARIESAKAEYDAQAEGWRSTRAVPIEIVSVEREGLTEIGLVANDDQPEVSIYQEAALTIPAHVTTELHSTPRGILSSLAEEVVAVEGPIHIDEIVNRIREAWGLKRAGGRIQEAIERAVEISVKVGRLSEDGDFLSIPGSKLKVRDRGAVRSATLRKPDMLPPAEIEAAVMDVVRANFGATEEEVSTVVCRTLGFKSTSAQLRKVVADAWTKAIAKDWLARRDDRLVLGASAPVAEPPRSASPIQVLISEGEHERLEFKETIRWDVRLGGENRKLEDIVLKTLAGFANRVGGTLLIGVSDEGEAKGLERDFSCLGGNRDKFELHLTNLFAKHFGQACRASKIRITFPEVDGMALCRVDMDASAQPVFINVADRSGSVAERFYVRSGNSTQELKLSEATGYIRDHFRTA</sequence>
<protein>
    <submittedName>
        <fullName evidence="6">DUF3320 domain-containing protein</fullName>
    </submittedName>
</protein>
<keyword evidence="7" id="KW-1185">Reference proteome</keyword>
<feature type="domain" description="DNA2/NAM7 helicase helicase" evidence="3">
    <location>
        <begin position="328"/>
        <end position="391"/>
    </location>
</feature>
<dbReference type="InterPro" id="IPR041677">
    <property type="entry name" value="DNA2/NAM7_AAA_11"/>
</dbReference>
<dbReference type="Gene3D" id="3.30.950.30">
    <property type="entry name" value="Schlafen, AAA domain"/>
    <property type="match status" value="1"/>
</dbReference>
<dbReference type="Gene3D" id="3.40.50.300">
    <property type="entry name" value="P-loop containing nucleotide triphosphate hydrolases"/>
    <property type="match status" value="3"/>
</dbReference>
<evidence type="ECO:0000259" key="4">
    <source>
        <dbReference type="Pfam" id="PF13087"/>
    </source>
</evidence>
<feature type="domain" description="Restriction endonuclease type II-like" evidence="5">
    <location>
        <begin position="1537"/>
        <end position="1634"/>
    </location>
</feature>
<accession>A0ABU3Y610</accession>
<feature type="domain" description="DNA2/NAM7 helicase helicase" evidence="3">
    <location>
        <begin position="1228"/>
        <end position="1269"/>
    </location>
</feature>
<comment type="caution">
    <text evidence="6">The sequence shown here is derived from an EMBL/GenBank/DDBJ whole genome shotgun (WGS) entry which is preliminary data.</text>
</comment>
<feature type="domain" description="Schlafen AlbA-2" evidence="1">
    <location>
        <begin position="1883"/>
        <end position="2023"/>
    </location>
</feature>
<feature type="domain" description="DNA2/NAM7 helicase-like C-terminal" evidence="4">
    <location>
        <begin position="1303"/>
        <end position="1490"/>
    </location>
</feature>
<evidence type="ECO:0000313" key="6">
    <source>
        <dbReference type="EMBL" id="MDV3456830.1"/>
    </source>
</evidence>
<dbReference type="InterPro" id="IPR038461">
    <property type="entry name" value="Schlafen_AlbA_2_dom_sf"/>
</dbReference>
<evidence type="ECO:0000259" key="5">
    <source>
        <dbReference type="Pfam" id="PF18741"/>
    </source>
</evidence>
<dbReference type="InterPro" id="IPR049468">
    <property type="entry name" value="Restrct_endonuc-II-like_dom"/>
</dbReference>
<evidence type="ECO:0000259" key="3">
    <source>
        <dbReference type="Pfam" id="PF13086"/>
    </source>
</evidence>
<dbReference type="Pfam" id="PF04326">
    <property type="entry name" value="SLFN_AlbA_2"/>
    <property type="match status" value="1"/>
</dbReference>
<organism evidence="6 7">
    <name type="scientific">Sphingomonas agrestis</name>
    <dbReference type="NCBI Taxonomy" id="3080540"/>
    <lineage>
        <taxon>Bacteria</taxon>
        <taxon>Pseudomonadati</taxon>
        <taxon>Pseudomonadota</taxon>
        <taxon>Alphaproteobacteria</taxon>
        <taxon>Sphingomonadales</taxon>
        <taxon>Sphingomonadaceae</taxon>
        <taxon>Sphingomonas</taxon>
    </lineage>
</organism>
<evidence type="ECO:0000313" key="7">
    <source>
        <dbReference type="Proteomes" id="UP001273531"/>
    </source>
</evidence>
<dbReference type="Pfam" id="PF11784">
    <property type="entry name" value="DUF3320"/>
    <property type="match status" value="1"/>
</dbReference>
<dbReference type="Pfam" id="PF13087">
    <property type="entry name" value="AAA_12"/>
    <property type="match status" value="1"/>
</dbReference>
<dbReference type="InterPro" id="IPR007421">
    <property type="entry name" value="Schlafen_AlbA_2_dom"/>
</dbReference>
<evidence type="ECO:0000259" key="2">
    <source>
        <dbReference type="Pfam" id="PF11784"/>
    </source>
</evidence>
<proteinExistence type="predicted"/>